<reference evidence="1 2" key="1">
    <citation type="submission" date="2016-07" db="EMBL/GenBank/DDBJ databases">
        <authorList>
            <consortium name="Pathogen Informatics"/>
        </authorList>
    </citation>
    <scope>NUCLEOTIDE SEQUENCE [LARGE SCALE GENOMIC DNA]</scope>
</reference>
<evidence type="ECO:0000313" key="1">
    <source>
        <dbReference type="EMBL" id="SCO72503.1"/>
    </source>
</evidence>
<name>A0A1G4HC93_PLAVI</name>
<dbReference type="AlphaFoldDB" id="A0A1G4HC93"/>
<dbReference type="VEuPathDB" id="PlasmoDB:PVPAM_110054200"/>
<protein>
    <submittedName>
        <fullName evidence="1">Vir protein, putative</fullName>
    </submittedName>
</protein>
<gene>
    <name evidence="1" type="ORF">PVC01_080040800</name>
</gene>
<organism evidence="1 2">
    <name type="scientific">Plasmodium vivax</name>
    <name type="common">malaria parasite P. vivax</name>
    <dbReference type="NCBI Taxonomy" id="5855"/>
    <lineage>
        <taxon>Eukaryota</taxon>
        <taxon>Sar</taxon>
        <taxon>Alveolata</taxon>
        <taxon>Apicomplexa</taxon>
        <taxon>Aconoidasida</taxon>
        <taxon>Haemosporida</taxon>
        <taxon>Plasmodiidae</taxon>
        <taxon>Plasmodium</taxon>
        <taxon>Plasmodium (Plasmodium)</taxon>
    </lineage>
</organism>
<proteinExistence type="predicted"/>
<dbReference type="Proteomes" id="UP000305196">
    <property type="component" value="Chromosome 8"/>
</dbReference>
<sequence length="240" mass="28849">MFALPRYCIKIKFNCNTTSNSYNNSNCNTTSNSYNNSNCNTTSNNYNKYSIYSQRNENSNCNKYRNYDKYKILRKSRKTINLVRFVGFIFFTKIIKFTTKISFSSTNFNKYIEYKNYSKASANNKYTECKRLDGYSNHKYSKCSRFNKFNRSSRSRRINTSIGCRSRTRKNLESPVARKPWSSRIESSIKPKKRKKKPFEHNYYEEYEKELAKYESENESLDSLEDRYYLTYQPDQDSYY</sequence>
<dbReference type="InterPro" id="IPR008780">
    <property type="entry name" value="Plasmodium_Vir"/>
</dbReference>
<dbReference type="EMBL" id="LT615263">
    <property type="protein sequence ID" value="SCO72503.1"/>
    <property type="molecule type" value="Genomic_DNA"/>
</dbReference>
<dbReference type="Pfam" id="PF05795">
    <property type="entry name" value="Plasmodium_Vir"/>
    <property type="match status" value="1"/>
</dbReference>
<evidence type="ECO:0000313" key="2">
    <source>
        <dbReference type="Proteomes" id="UP000305196"/>
    </source>
</evidence>
<accession>A0A1G4HC93</accession>